<dbReference type="OrthoDB" id="7999049at2"/>
<reference evidence="1 2" key="1">
    <citation type="submission" date="2019-07" db="EMBL/GenBank/DDBJ databases">
        <title>Whole genome shotgun sequence of Methylobacterium haplocladii NBRC 107714.</title>
        <authorList>
            <person name="Hosoyama A."/>
            <person name="Uohara A."/>
            <person name="Ohji S."/>
            <person name="Ichikawa N."/>
        </authorList>
    </citation>
    <scope>NUCLEOTIDE SEQUENCE [LARGE SCALE GENOMIC DNA]</scope>
    <source>
        <strain evidence="1 2">NBRC 107714</strain>
    </source>
</reference>
<proteinExistence type="predicted"/>
<organism evidence="1 2">
    <name type="scientific">Methylobacterium haplocladii</name>
    <dbReference type="NCBI Taxonomy" id="1176176"/>
    <lineage>
        <taxon>Bacteria</taxon>
        <taxon>Pseudomonadati</taxon>
        <taxon>Pseudomonadota</taxon>
        <taxon>Alphaproteobacteria</taxon>
        <taxon>Hyphomicrobiales</taxon>
        <taxon>Methylobacteriaceae</taxon>
        <taxon>Methylobacterium</taxon>
    </lineage>
</organism>
<accession>A0A512ITT8</accession>
<dbReference type="AlphaFoldDB" id="A0A512ITT8"/>
<dbReference type="Proteomes" id="UP000321258">
    <property type="component" value="Unassembled WGS sequence"/>
</dbReference>
<evidence type="ECO:0000313" key="2">
    <source>
        <dbReference type="Proteomes" id="UP000321258"/>
    </source>
</evidence>
<protein>
    <submittedName>
        <fullName evidence="1">Uncharacterized protein</fullName>
    </submittedName>
</protein>
<keyword evidence="2" id="KW-1185">Reference proteome</keyword>
<comment type="caution">
    <text evidence="1">The sequence shown here is derived from an EMBL/GenBank/DDBJ whole genome shotgun (WGS) entry which is preliminary data.</text>
</comment>
<gene>
    <name evidence="1" type="ORF">MHA02_34360</name>
</gene>
<evidence type="ECO:0000313" key="1">
    <source>
        <dbReference type="EMBL" id="GEP01049.1"/>
    </source>
</evidence>
<sequence>MSFDPFGPRGLLASTALIALVASVGALGLVHHLARTVDRAGSRVASLPSGIADPEVTGSIGTSARSVVLDPCNGKERLLVRGP</sequence>
<name>A0A512ITT8_9HYPH</name>
<dbReference type="RefSeq" id="WP_147080934.1">
    <property type="nucleotide sequence ID" value="NZ_BJZT01000038.1"/>
</dbReference>
<dbReference type="EMBL" id="BJZT01000038">
    <property type="protein sequence ID" value="GEP01049.1"/>
    <property type="molecule type" value="Genomic_DNA"/>
</dbReference>